<proteinExistence type="predicted"/>
<gene>
    <name evidence="1" type="ORF">FJR39_14130</name>
</gene>
<accession>A0ACC7S8B6</accession>
<dbReference type="Proteomes" id="UP001517388">
    <property type="component" value="Unassembled WGS sequence"/>
</dbReference>
<evidence type="ECO:0000313" key="1">
    <source>
        <dbReference type="EMBL" id="MTJ44256.1"/>
    </source>
</evidence>
<comment type="caution">
    <text evidence="1">The sequence shown here is derived from an EMBL/GenBank/DDBJ whole genome shotgun (WGS) entry which is preliminary data.</text>
</comment>
<keyword evidence="2" id="KW-1185">Reference proteome</keyword>
<protein>
    <submittedName>
        <fullName evidence="1">ABC transporter substrate-binding protein</fullName>
    </submittedName>
</protein>
<evidence type="ECO:0000313" key="2">
    <source>
        <dbReference type="Proteomes" id="UP001517388"/>
    </source>
</evidence>
<reference evidence="2" key="1">
    <citation type="journal article" date="2020" name="Toxins">
        <title>Phylogenomic Analysis of Secondary Metabolism in the Toxic Cyanobacterial Genera Anabaena, Dolichospermum and Aphanizomenon.</title>
        <authorList>
            <person name="Oesterholm J."/>
            <person name="Popin R.V."/>
            <person name="Fewer D.P."/>
            <person name="Sivonen K."/>
        </authorList>
    </citation>
    <scope>NUCLEOTIDE SEQUENCE [LARGE SCALE GENOMIC DNA]</scope>
    <source>
        <strain evidence="2">UHCC 0037</strain>
    </source>
</reference>
<name>A0ACC7S8B6_DOLFA</name>
<sequence length="895" mass="101118">MITSFKSQRNPYVIGRPIDQQLFFGRESLFLTIQDHIQHNSNIILLYGQRRIGKSSVIRNIPHGLNDLHEFVFVTFNLEHYSQKSLSEILADLAQEILHDLSLDDENIKLPEITELELDSGIFSHQFLPQVYQLLENKNLVLVVDEFDALMNSNNPELLEQVYKYLSSLTNSHKKLFLILLIEQRSVNNHRIIKIFKDVPVREIGLLNEESTTNLIIKPAENILEYEEDAIKAIFDLSAGHPYFTQAICFTIFGRAREEDKWTVSSEDVKLIINKAIELAEAGLTWFWDGFSILEKVVFAAIAEAQEDSDNYVRLIKRFRPDTEDKLIIETNQLLRSNGFLDEIEERVKIEFVRLWIIQRHPLKEEIHELDKIEQKKNPSSIILYSKDNASTIESDVINNSSIDINLHQLSEHQPSKVNVPDIRTKSNLIILTAIASAVFIISSIIVASIARGSKCEPGERKQLGVFCVADNSRISRGNSTFFPEINNIPRDKGIQAFQQGNYPEATKFFEQAKKANPYDPEVLIYYNNSLARQKGSPLTLAVVVPVDKSTITTQEVLRGVAQAQNQFNQNKGLNSRLLEIVIANDSNTEKAKEVAQELIKDSSILGVIGHISSDATNMALREYEKAKLAVISPTSTSILLNNPVFFRAVSSDESAGKKLAEYTYKSLKLKKAVIFGNPTNSYSNSIREIFTNQFEKLGGEVVRKPLIDLTSPTFDAEKEVAKSVYGDHAEAVMLFSNTQKLDITLKIAQEITKRNEILKTQNPPRRELKMLAGDTLYNNETLTSGRKNVEGLIIAVPWFRETSQAQSFAKKADKQWGGAISWRTATSFDATQALIKALSNNPSRSTVLRGLENVSLSANETSGYPLKFTPEREREGQSILLQIKQGQFTMIPNN</sequence>
<organism evidence="1 2">
    <name type="scientific">Dolichospermum flos-aquae UHCC 0037</name>
    <dbReference type="NCBI Taxonomy" id="2590026"/>
    <lineage>
        <taxon>Bacteria</taxon>
        <taxon>Bacillati</taxon>
        <taxon>Cyanobacteriota</taxon>
        <taxon>Cyanophyceae</taxon>
        <taxon>Nostocales</taxon>
        <taxon>Aphanizomenonaceae</taxon>
        <taxon>Dolichospermum</taxon>
    </lineage>
</organism>
<dbReference type="EMBL" id="VILF01000003">
    <property type="protein sequence ID" value="MTJ44256.1"/>
    <property type="molecule type" value="Genomic_DNA"/>
</dbReference>